<dbReference type="Proteomes" id="UP000034471">
    <property type="component" value="Unassembled WGS sequence"/>
</dbReference>
<dbReference type="InterPro" id="IPR029063">
    <property type="entry name" value="SAM-dependent_MTases_sf"/>
</dbReference>
<dbReference type="SUPFAM" id="SSF53335">
    <property type="entry name" value="S-adenosyl-L-methionine-dependent methyltransferases"/>
    <property type="match status" value="1"/>
</dbReference>
<dbReference type="Pfam" id="PF08241">
    <property type="entry name" value="Methyltransf_11"/>
    <property type="match status" value="1"/>
</dbReference>
<name>A0A0G0HJ65_9BACT</name>
<dbReference type="EMBL" id="LBTJ01000007">
    <property type="protein sequence ID" value="KKQ38595.1"/>
    <property type="molecule type" value="Genomic_DNA"/>
</dbReference>
<dbReference type="STRING" id="1618481.US54_C0007G0015"/>
<dbReference type="AlphaFoldDB" id="A0A0G0HJ65"/>
<dbReference type="GO" id="GO:0008757">
    <property type="term" value="F:S-adenosylmethionine-dependent methyltransferase activity"/>
    <property type="evidence" value="ECO:0007669"/>
    <property type="project" value="InterPro"/>
</dbReference>
<dbReference type="PANTHER" id="PTHR43861">
    <property type="entry name" value="TRANS-ACONITATE 2-METHYLTRANSFERASE-RELATED"/>
    <property type="match status" value="1"/>
</dbReference>
<dbReference type="Gene3D" id="3.40.50.150">
    <property type="entry name" value="Vaccinia Virus protein VP39"/>
    <property type="match status" value="1"/>
</dbReference>
<dbReference type="PANTHER" id="PTHR43861:SF6">
    <property type="entry name" value="METHYLTRANSFERASE TYPE 11"/>
    <property type="match status" value="1"/>
</dbReference>
<proteinExistence type="predicted"/>
<evidence type="ECO:0000313" key="3">
    <source>
        <dbReference type="Proteomes" id="UP000034471"/>
    </source>
</evidence>
<comment type="caution">
    <text evidence="2">The sequence shown here is derived from an EMBL/GenBank/DDBJ whole genome shotgun (WGS) entry which is preliminary data.</text>
</comment>
<feature type="domain" description="Methyltransferase type 11" evidence="1">
    <location>
        <begin position="49"/>
        <end position="144"/>
    </location>
</feature>
<accession>A0A0G0HJ65</accession>
<dbReference type="CDD" id="cd02440">
    <property type="entry name" value="AdoMet_MTases"/>
    <property type="match status" value="1"/>
</dbReference>
<organism evidence="2 3">
    <name type="scientific">Candidatus Roizmanbacteria bacterium GW2011_GWA2_37_7</name>
    <dbReference type="NCBI Taxonomy" id="1618481"/>
    <lineage>
        <taxon>Bacteria</taxon>
        <taxon>Candidatus Roizmaniibacteriota</taxon>
    </lineage>
</organism>
<protein>
    <submittedName>
        <fullName evidence="2">Membrane-associated protein</fullName>
    </submittedName>
</protein>
<evidence type="ECO:0000313" key="2">
    <source>
        <dbReference type="EMBL" id="KKQ38595.1"/>
    </source>
</evidence>
<gene>
    <name evidence="2" type="ORF">US54_C0007G0015</name>
</gene>
<dbReference type="InterPro" id="IPR013216">
    <property type="entry name" value="Methyltransf_11"/>
</dbReference>
<evidence type="ECO:0000259" key="1">
    <source>
        <dbReference type="Pfam" id="PF08241"/>
    </source>
</evidence>
<sequence>MKQNTYPIKTTWDKQWKNYNNAPFFKPNQKVIQEIIHCFNSTIMNKKILEIGAGSGCDIICLTKMGARGYAVDFSSESIKTMHYWSRETKTKIDINQADIRQLPYKKPIFDMVYSVGLMEHFDDPLPLLKQQLSIIKKGGFLLIDVPQKYSLYSIAKHIRMRFGTHPFGWETEFSIADLKKISDKLNQKVVRFYGRDLDIIQKIPIQIRPFFNSLYKKLFEDTFISPYIGLSIGMIMKVN</sequence>
<reference evidence="2 3" key="1">
    <citation type="journal article" date="2015" name="Nature">
        <title>rRNA introns, odd ribosomes, and small enigmatic genomes across a large radiation of phyla.</title>
        <authorList>
            <person name="Brown C.T."/>
            <person name="Hug L.A."/>
            <person name="Thomas B.C."/>
            <person name="Sharon I."/>
            <person name="Castelle C.J."/>
            <person name="Singh A."/>
            <person name="Wilkins M.J."/>
            <person name="Williams K.H."/>
            <person name="Banfield J.F."/>
        </authorList>
    </citation>
    <scope>NUCLEOTIDE SEQUENCE [LARGE SCALE GENOMIC DNA]</scope>
</reference>